<name>A0A4Q9GJF6_9HYPH</name>
<comment type="caution">
    <text evidence="1">The sequence shown here is derived from an EMBL/GenBank/DDBJ whole genome shotgun (WGS) entry which is preliminary data.</text>
</comment>
<proteinExistence type="predicted"/>
<reference evidence="1 2" key="1">
    <citation type="submission" date="2019-02" db="EMBL/GenBank/DDBJ databases">
        <title>Hansschlegelia quercus sp. nov., a novel methylotrophic bacterium from buds of oak (Quercus robur L.).</title>
        <authorList>
            <person name="Agafonova N.V."/>
            <person name="Kaparullina E.N."/>
            <person name="Grouzdev D.S."/>
            <person name="Doronina N.V."/>
        </authorList>
    </citation>
    <scope>NUCLEOTIDE SEQUENCE [LARGE SCALE GENOMIC DNA]</scope>
    <source>
        <strain evidence="1 2">Dub</strain>
    </source>
</reference>
<dbReference type="AlphaFoldDB" id="A0A4Q9GJF6"/>
<keyword evidence="2" id="KW-1185">Reference proteome</keyword>
<organism evidence="1 2">
    <name type="scientific">Hansschlegelia quercus</name>
    <dbReference type="NCBI Taxonomy" id="2528245"/>
    <lineage>
        <taxon>Bacteria</taxon>
        <taxon>Pseudomonadati</taxon>
        <taxon>Pseudomonadota</taxon>
        <taxon>Alphaproteobacteria</taxon>
        <taxon>Hyphomicrobiales</taxon>
        <taxon>Methylopilaceae</taxon>
        <taxon>Hansschlegelia</taxon>
    </lineage>
</organism>
<gene>
    <name evidence="1" type="ORF">EYR15_06300</name>
</gene>
<dbReference type="RefSeq" id="WP_131002156.1">
    <property type="nucleotide sequence ID" value="NZ_JBHSZR010000005.1"/>
</dbReference>
<dbReference type="EMBL" id="SIUB01000002">
    <property type="protein sequence ID" value="TBN54439.1"/>
    <property type="molecule type" value="Genomic_DNA"/>
</dbReference>
<evidence type="ECO:0000313" key="2">
    <source>
        <dbReference type="Proteomes" id="UP000291613"/>
    </source>
</evidence>
<sequence>MYAAALLILIAQSSEGARHDDAAVLQQLGFIAGQAVACDIEEPDIAARVAIALADKMGRDDEASRELVVETALRAAAMPCAAPPDRLDEIRTGWSVMRRRAGVN</sequence>
<evidence type="ECO:0000313" key="1">
    <source>
        <dbReference type="EMBL" id="TBN54439.1"/>
    </source>
</evidence>
<accession>A0A4Q9GJF6</accession>
<dbReference type="Proteomes" id="UP000291613">
    <property type="component" value="Unassembled WGS sequence"/>
</dbReference>
<protein>
    <submittedName>
        <fullName evidence="1">Uncharacterized protein</fullName>
    </submittedName>
</protein>